<dbReference type="EMBL" id="JBHSKT010000014">
    <property type="protein sequence ID" value="MFC5272280.1"/>
    <property type="molecule type" value="Genomic_DNA"/>
</dbReference>
<evidence type="ECO:0000313" key="5">
    <source>
        <dbReference type="EMBL" id="MFC5272280.1"/>
    </source>
</evidence>
<organism evidence="5 6">
    <name type="scientific">Adhaeribacter terreus</name>
    <dbReference type="NCBI Taxonomy" id="529703"/>
    <lineage>
        <taxon>Bacteria</taxon>
        <taxon>Pseudomonadati</taxon>
        <taxon>Bacteroidota</taxon>
        <taxon>Cytophagia</taxon>
        <taxon>Cytophagales</taxon>
        <taxon>Hymenobacteraceae</taxon>
        <taxon>Adhaeribacter</taxon>
    </lineage>
</organism>
<dbReference type="InterPro" id="IPR036388">
    <property type="entry name" value="WH-like_DNA-bd_sf"/>
</dbReference>
<accession>A0ABW0EGS1</accession>
<dbReference type="SUPFAM" id="SSF46785">
    <property type="entry name" value="Winged helix' DNA-binding domain"/>
    <property type="match status" value="1"/>
</dbReference>
<evidence type="ECO:0000256" key="2">
    <source>
        <dbReference type="ARBA" id="ARBA00023125"/>
    </source>
</evidence>
<evidence type="ECO:0000313" key="6">
    <source>
        <dbReference type="Proteomes" id="UP001596161"/>
    </source>
</evidence>
<dbReference type="InterPro" id="IPR000835">
    <property type="entry name" value="HTH_MarR-typ"/>
</dbReference>
<dbReference type="Pfam" id="PF12802">
    <property type="entry name" value="MarR_2"/>
    <property type="match status" value="1"/>
</dbReference>
<gene>
    <name evidence="5" type="ORF">ACFPIB_16820</name>
</gene>
<dbReference type="RefSeq" id="WP_378018640.1">
    <property type="nucleotide sequence ID" value="NZ_JBHSKT010000014.1"/>
</dbReference>
<protein>
    <submittedName>
        <fullName evidence="5">GbsR/MarR family transcriptional regulator</fullName>
    </submittedName>
</protein>
<comment type="caution">
    <text evidence="5">The sequence shown here is derived from an EMBL/GenBank/DDBJ whole genome shotgun (WGS) entry which is preliminary data.</text>
</comment>
<name>A0ABW0EGS1_9BACT</name>
<dbReference type="Gene3D" id="1.10.10.10">
    <property type="entry name" value="Winged helix-like DNA-binding domain superfamily/Winged helix DNA-binding domain"/>
    <property type="match status" value="1"/>
</dbReference>
<evidence type="ECO:0000256" key="1">
    <source>
        <dbReference type="ARBA" id="ARBA00023015"/>
    </source>
</evidence>
<keyword evidence="3" id="KW-0804">Transcription</keyword>
<evidence type="ECO:0000259" key="4">
    <source>
        <dbReference type="Pfam" id="PF12802"/>
    </source>
</evidence>
<keyword evidence="1" id="KW-0805">Transcription regulation</keyword>
<dbReference type="PANTHER" id="PTHR38465:SF1">
    <property type="entry name" value="HTH-TYPE TRANSCRIPTIONAL REGULATOR MJ1563-RELATED"/>
    <property type="match status" value="1"/>
</dbReference>
<sequence>MVLREKQKMLIEKIGVATEKEGMQPAAARIIGLLYVSDKTDLTFEEILQALRVSKSAASNALNLLLQTNRIEYTTFTGDRKRYFRIKVANWREGFTKKMEDMTSFSQLLKEVLHERTPETKEFNRSLEELADFMTFINSQLPGLLDKWEKSREN</sequence>
<feature type="domain" description="HTH marR-type" evidence="4">
    <location>
        <begin position="22"/>
        <end position="81"/>
    </location>
</feature>
<dbReference type="InterPro" id="IPR052362">
    <property type="entry name" value="HTH-GbsR_regulator"/>
</dbReference>
<proteinExistence type="predicted"/>
<keyword evidence="6" id="KW-1185">Reference proteome</keyword>
<reference evidence="6" key="1">
    <citation type="journal article" date="2019" name="Int. J. Syst. Evol. Microbiol.">
        <title>The Global Catalogue of Microorganisms (GCM) 10K type strain sequencing project: providing services to taxonomists for standard genome sequencing and annotation.</title>
        <authorList>
            <consortium name="The Broad Institute Genomics Platform"/>
            <consortium name="The Broad Institute Genome Sequencing Center for Infectious Disease"/>
            <person name="Wu L."/>
            <person name="Ma J."/>
        </authorList>
    </citation>
    <scope>NUCLEOTIDE SEQUENCE [LARGE SCALE GENOMIC DNA]</scope>
    <source>
        <strain evidence="6">KACC 12602</strain>
    </source>
</reference>
<dbReference type="Gene3D" id="1.10.287.160">
    <property type="entry name" value="HR1 repeat"/>
    <property type="match status" value="1"/>
</dbReference>
<evidence type="ECO:0000256" key="3">
    <source>
        <dbReference type="ARBA" id="ARBA00023163"/>
    </source>
</evidence>
<dbReference type="InterPro" id="IPR036390">
    <property type="entry name" value="WH_DNA-bd_sf"/>
</dbReference>
<dbReference type="Proteomes" id="UP001596161">
    <property type="component" value="Unassembled WGS sequence"/>
</dbReference>
<keyword evidence="2" id="KW-0238">DNA-binding</keyword>
<dbReference type="PANTHER" id="PTHR38465">
    <property type="entry name" value="HTH-TYPE TRANSCRIPTIONAL REGULATOR MJ1563-RELATED"/>
    <property type="match status" value="1"/>
</dbReference>